<dbReference type="Pfam" id="PF02566">
    <property type="entry name" value="OsmC"/>
    <property type="match status" value="1"/>
</dbReference>
<gene>
    <name evidence="1" type="ORF">E3U55_15190</name>
</gene>
<accession>A0A4Y8IDB0</accession>
<dbReference type="Gene3D" id="3.30.300.20">
    <property type="match status" value="1"/>
</dbReference>
<dbReference type="InterPro" id="IPR036102">
    <property type="entry name" value="OsmC/Ohrsf"/>
</dbReference>
<evidence type="ECO:0000313" key="2">
    <source>
        <dbReference type="Proteomes" id="UP000297975"/>
    </source>
</evidence>
<dbReference type="AlphaFoldDB" id="A0A4Y8IDB0"/>
<comment type="caution">
    <text evidence="1">The sequence shown here is derived from an EMBL/GenBank/DDBJ whole genome shotgun (WGS) entry which is preliminary data.</text>
</comment>
<proteinExistence type="predicted"/>
<keyword evidence="2" id="KW-1185">Reference proteome</keyword>
<name>A0A4Y8IDB0_9BACI</name>
<dbReference type="SUPFAM" id="SSF82784">
    <property type="entry name" value="OsmC-like"/>
    <property type="match status" value="1"/>
</dbReference>
<dbReference type="PANTHER" id="PTHR34352">
    <property type="entry name" value="PROTEIN YHFA"/>
    <property type="match status" value="1"/>
</dbReference>
<dbReference type="EMBL" id="SOPW01000021">
    <property type="protein sequence ID" value="TFB13906.1"/>
    <property type="molecule type" value="Genomic_DNA"/>
</dbReference>
<protein>
    <submittedName>
        <fullName evidence="1">OsmC family peroxiredoxin</fullName>
    </submittedName>
</protein>
<dbReference type="RefSeq" id="WP_134341334.1">
    <property type="nucleotide sequence ID" value="NZ_SOPW01000021.1"/>
</dbReference>
<organism evidence="1 2">
    <name type="scientific">Filobacillus milosensis</name>
    <dbReference type="NCBI Taxonomy" id="94137"/>
    <lineage>
        <taxon>Bacteria</taxon>
        <taxon>Bacillati</taxon>
        <taxon>Bacillota</taxon>
        <taxon>Bacilli</taxon>
        <taxon>Bacillales</taxon>
        <taxon>Bacillaceae</taxon>
        <taxon>Filobacillus</taxon>
    </lineage>
</organism>
<dbReference type="InterPro" id="IPR003718">
    <property type="entry name" value="OsmC/Ohr_fam"/>
</dbReference>
<dbReference type="InterPro" id="IPR015946">
    <property type="entry name" value="KH_dom-like_a/b"/>
</dbReference>
<dbReference type="OrthoDB" id="13625at2"/>
<dbReference type="Proteomes" id="UP000297975">
    <property type="component" value="Unassembled WGS sequence"/>
</dbReference>
<dbReference type="PANTHER" id="PTHR34352:SF1">
    <property type="entry name" value="PROTEIN YHFA"/>
    <property type="match status" value="1"/>
</dbReference>
<reference evidence="1 2" key="1">
    <citation type="submission" date="2019-03" db="EMBL/GenBank/DDBJ databases">
        <authorList>
            <person name="He R.-H."/>
        </authorList>
    </citation>
    <scope>NUCLEOTIDE SEQUENCE [LARGE SCALE GENOMIC DNA]</scope>
    <source>
        <strain evidence="2">SH 714</strain>
    </source>
</reference>
<evidence type="ECO:0000313" key="1">
    <source>
        <dbReference type="EMBL" id="TFB13906.1"/>
    </source>
</evidence>
<sequence>MKFKVTERDITAEFPFAPMNISPNEEEGYRPFQLMVASLAGCSASVYRRILAKQKIEYDEMTIDAEVERTGDDVNKIEKVTLYFKVKGKDLNEKKLQKSLEIASKNCSMVQSVIGSMEVIEQVEAIEA</sequence>